<dbReference type="PANTHER" id="PTHR46929">
    <property type="entry name" value="EXPRESSED PROTEIN"/>
    <property type="match status" value="1"/>
</dbReference>
<reference evidence="2" key="4">
    <citation type="submission" date="2019-03" db="UniProtKB">
        <authorList>
            <consortium name="EnsemblPlants"/>
        </authorList>
    </citation>
    <scope>IDENTIFICATION</scope>
</reference>
<evidence type="ECO:0000259" key="1">
    <source>
        <dbReference type="Pfam" id="PF12776"/>
    </source>
</evidence>
<proteinExistence type="predicted"/>
<reference evidence="3" key="1">
    <citation type="journal article" date="2014" name="Science">
        <title>Ancient hybridizations among the ancestral genomes of bread wheat.</title>
        <authorList>
            <consortium name="International Wheat Genome Sequencing Consortium,"/>
            <person name="Marcussen T."/>
            <person name="Sandve S.R."/>
            <person name="Heier L."/>
            <person name="Spannagl M."/>
            <person name="Pfeifer M."/>
            <person name="Jakobsen K.S."/>
            <person name="Wulff B.B."/>
            <person name="Steuernagel B."/>
            <person name="Mayer K.F."/>
            <person name="Olsen O.A."/>
        </authorList>
    </citation>
    <scope>NUCLEOTIDE SEQUENCE [LARGE SCALE GENOMIC DNA]</scope>
    <source>
        <strain evidence="3">cv. AL8/78</strain>
    </source>
</reference>
<reference evidence="2" key="3">
    <citation type="journal article" date="2017" name="Nature">
        <title>Genome sequence of the progenitor of the wheat D genome Aegilops tauschii.</title>
        <authorList>
            <person name="Luo M.C."/>
            <person name="Gu Y.Q."/>
            <person name="Puiu D."/>
            <person name="Wang H."/>
            <person name="Twardziok S.O."/>
            <person name="Deal K.R."/>
            <person name="Huo N."/>
            <person name="Zhu T."/>
            <person name="Wang L."/>
            <person name="Wang Y."/>
            <person name="McGuire P.E."/>
            <person name="Liu S."/>
            <person name="Long H."/>
            <person name="Ramasamy R.K."/>
            <person name="Rodriguez J.C."/>
            <person name="Van S.L."/>
            <person name="Yuan L."/>
            <person name="Wang Z."/>
            <person name="Xia Z."/>
            <person name="Xiao L."/>
            <person name="Anderson O.D."/>
            <person name="Ouyang S."/>
            <person name="Liang Y."/>
            <person name="Zimin A.V."/>
            <person name="Pertea G."/>
            <person name="Qi P."/>
            <person name="Bennetzen J.L."/>
            <person name="Dai X."/>
            <person name="Dawson M.W."/>
            <person name="Muller H.G."/>
            <person name="Kugler K."/>
            <person name="Rivarola-Duarte L."/>
            <person name="Spannagl M."/>
            <person name="Mayer K.F.X."/>
            <person name="Lu F.H."/>
            <person name="Bevan M.W."/>
            <person name="Leroy P."/>
            <person name="Li P."/>
            <person name="You F.M."/>
            <person name="Sun Q."/>
            <person name="Liu Z."/>
            <person name="Lyons E."/>
            <person name="Wicker T."/>
            <person name="Salzberg S.L."/>
            <person name="Devos K.M."/>
            <person name="Dvorak J."/>
        </authorList>
    </citation>
    <scope>NUCLEOTIDE SEQUENCE [LARGE SCALE GENOMIC DNA]</scope>
    <source>
        <strain evidence="2">cv. AL8/78</strain>
    </source>
</reference>
<accession>A0A453QMZ1</accession>
<evidence type="ECO:0000313" key="2">
    <source>
        <dbReference type="EnsemblPlants" id="AET7Gv20249600.1"/>
    </source>
</evidence>
<feature type="domain" description="Myb/SANT-like" evidence="1">
    <location>
        <begin position="14"/>
        <end position="109"/>
    </location>
</feature>
<dbReference type="PANTHER" id="PTHR46929:SF15">
    <property type="entry name" value="MYB_SANT-LIKE DOMAIN-CONTAINING PROTEIN"/>
    <property type="match status" value="1"/>
</dbReference>
<dbReference type="InterPro" id="IPR024752">
    <property type="entry name" value="Myb/SANT-like_dom"/>
</dbReference>
<dbReference type="Proteomes" id="UP000015105">
    <property type="component" value="Chromosome 7D"/>
</dbReference>
<dbReference type="AlphaFoldDB" id="A0A453QMZ1"/>
<dbReference type="Gramene" id="AET7Gv20249600.1">
    <property type="protein sequence ID" value="AET7Gv20249600.1"/>
    <property type="gene ID" value="AET7Gv20249600"/>
</dbReference>
<dbReference type="STRING" id="200361.A0A453QMZ1"/>
<evidence type="ECO:0000313" key="3">
    <source>
        <dbReference type="Proteomes" id="UP000015105"/>
    </source>
</evidence>
<name>A0A453QMZ1_AEGTS</name>
<sequence length="129" mass="14933">MAEGTATGKMNYVTWDDEMDIAMLEVLVHHHNMGDHSQNGWKAHVYIVAIKNVKKKCNKDIAKDNILGRLRTFDKQFEVINKILSQSGFGWDWVNHKLSIDSDDVWTKYLEANKKEKALTSYKTKVVKH</sequence>
<reference evidence="3" key="2">
    <citation type="journal article" date="2017" name="Nat. Plants">
        <title>The Aegilops tauschii genome reveals multiple impacts of transposons.</title>
        <authorList>
            <person name="Zhao G."/>
            <person name="Zou C."/>
            <person name="Li K."/>
            <person name="Wang K."/>
            <person name="Li T."/>
            <person name="Gao L."/>
            <person name="Zhang X."/>
            <person name="Wang H."/>
            <person name="Yang Z."/>
            <person name="Liu X."/>
            <person name="Jiang W."/>
            <person name="Mao L."/>
            <person name="Kong X."/>
            <person name="Jiao Y."/>
            <person name="Jia J."/>
        </authorList>
    </citation>
    <scope>NUCLEOTIDE SEQUENCE [LARGE SCALE GENOMIC DNA]</scope>
    <source>
        <strain evidence="3">cv. AL8/78</strain>
    </source>
</reference>
<reference evidence="2" key="5">
    <citation type="journal article" date="2021" name="G3 (Bethesda)">
        <title>Aegilops tauschii genome assembly Aet v5.0 features greater sequence contiguity and improved annotation.</title>
        <authorList>
            <person name="Wang L."/>
            <person name="Zhu T."/>
            <person name="Rodriguez J.C."/>
            <person name="Deal K.R."/>
            <person name="Dubcovsky J."/>
            <person name="McGuire P.E."/>
            <person name="Lux T."/>
            <person name="Spannagl M."/>
            <person name="Mayer K.F.X."/>
            <person name="Baldrich P."/>
            <person name="Meyers B.C."/>
            <person name="Huo N."/>
            <person name="Gu Y.Q."/>
            <person name="Zhou H."/>
            <person name="Devos K.M."/>
            <person name="Bennetzen J.L."/>
            <person name="Unver T."/>
            <person name="Budak H."/>
            <person name="Gulick P.J."/>
            <person name="Galiba G."/>
            <person name="Kalapos B."/>
            <person name="Nelson D.R."/>
            <person name="Li P."/>
            <person name="You F.M."/>
            <person name="Luo M.C."/>
            <person name="Dvorak J."/>
        </authorList>
    </citation>
    <scope>NUCLEOTIDE SEQUENCE [LARGE SCALE GENOMIC DNA]</scope>
    <source>
        <strain evidence="2">cv. AL8/78</strain>
    </source>
</reference>
<organism evidence="2 3">
    <name type="scientific">Aegilops tauschii subsp. strangulata</name>
    <name type="common">Goatgrass</name>
    <dbReference type="NCBI Taxonomy" id="200361"/>
    <lineage>
        <taxon>Eukaryota</taxon>
        <taxon>Viridiplantae</taxon>
        <taxon>Streptophyta</taxon>
        <taxon>Embryophyta</taxon>
        <taxon>Tracheophyta</taxon>
        <taxon>Spermatophyta</taxon>
        <taxon>Magnoliopsida</taxon>
        <taxon>Liliopsida</taxon>
        <taxon>Poales</taxon>
        <taxon>Poaceae</taxon>
        <taxon>BOP clade</taxon>
        <taxon>Pooideae</taxon>
        <taxon>Triticodae</taxon>
        <taxon>Triticeae</taxon>
        <taxon>Triticinae</taxon>
        <taxon>Aegilops</taxon>
    </lineage>
</organism>
<dbReference type="Pfam" id="PF12776">
    <property type="entry name" value="Myb_DNA-bind_3"/>
    <property type="match status" value="1"/>
</dbReference>
<dbReference type="EnsemblPlants" id="AET7Gv20249600.1">
    <property type="protein sequence ID" value="AET7Gv20249600.1"/>
    <property type="gene ID" value="AET7Gv20249600"/>
</dbReference>
<protein>
    <recommendedName>
        <fullName evidence="1">Myb/SANT-like domain-containing protein</fullName>
    </recommendedName>
</protein>
<keyword evidence="3" id="KW-1185">Reference proteome</keyword>